<keyword evidence="4" id="KW-1133">Transmembrane helix</keyword>
<dbReference type="PANTHER" id="PTHR30566:SF27">
    <property type="entry name" value="MECHANOSENSITIVE ION CHANNEL PROTEIN"/>
    <property type="match status" value="1"/>
</dbReference>
<accession>A0A8T2TNQ8</accession>
<dbReference type="InterPro" id="IPR006685">
    <property type="entry name" value="MscS_channel_2nd"/>
</dbReference>
<reference evidence="7" key="1">
    <citation type="submission" date="2021-08" db="EMBL/GenBank/DDBJ databases">
        <title>WGS assembly of Ceratopteris richardii.</title>
        <authorList>
            <person name="Marchant D.B."/>
            <person name="Chen G."/>
            <person name="Jenkins J."/>
            <person name="Shu S."/>
            <person name="Leebens-Mack J."/>
            <person name="Grimwood J."/>
            <person name="Schmutz J."/>
            <person name="Soltis P."/>
            <person name="Soltis D."/>
            <person name="Chen Z.-H."/>
        </authorList>
    </citation>
    <scope>NUCLEOTIDE SEQUENCE</scope>
    <source>
        <strain evidence="7">Whitten #5841</strain>
        <tissue evidence="7">Leaf</tissue>
    </source>
</reference>
<keyword evidence="5" id="KW-0472">Membrane</keyword>
<comment type="similarity">
    <text evidence="2">Belongs to the MscS (TC 1.A.23) family.</text>
</comment>
<dbReference type="InterPro" id="IPR010920">
    <property type="entry name" value="LSM_dom_sf"/>
</dbReference>
<name>A0A8T2TNQ8_CERRI</name>
<dbReference type="PANTHER" id="PTHR30566">
    <property type="entry name" value="YNAI-RELATED MECHANOSENSITIVE ION CHANNEL"/>
    <property type="match status" value="1"/>
</dbReference>
<dbReference type="GO" id="GO:0055085">
    <property type="term" value="P:transmembrane transport"/>
    <property type="evidence" value="ECO:0007669"/>
    <property type="project" value="InterPro"/>
</dbReference>
<evidence type="ECO:0000259" key="6">
    <source>
        <dbReference type="Pfam" id="PF00924"/>
    </source>
</evidence>
<dbReference type="EMBL" id="CM035416">
    <property type="protein sequence ID" value="KAH7424987.1"/>
    <property type="molecule type" value="Genomic_DNA"/>
</dbReference>
<evidence type="ECO:0000256" key="1">
    <source>
        <dbReference type="ARBA" id="ARBA00004141"/>
    </source>
</evidence>
<keyword evidence="8" id="KW-1185">Reference proteome</keyword>
<dbReference type="Pfam" id="PF00924">
    <property type="entry name" value="MS_channel_2nd"/>
    <property type="match status" value="1"/>
</dbReference>
<dbReference type="AlphaFoldDB" id="A0A8T2TNQ8"/>
<dbReference type="SUPFAM" id="SSF50182">
    <property type="entry name" value="Sm-like ribonucleoproteins"/>
    <property type="match status" value="1"/>
</dbReference>
<evidence type="ECO:0000256" key="2">
    <source>
        <dbReference type="ARBA" id="ARBA00008017"/>
    </source>
</evidence>
<gene>
    <name evidence="7" type="ORF">KP509_11G035600</name>
</gene>
<dbReference type="SUPFAM" id="SSF82861">
    <property type="entry name" value="Mechanosensitive channel protein MscS (YggB), transmembrane region"/>
    <property type="match status" value="1"/>
</dbReference>
<dbReference type="OMA" id="MVAYKVE"/>
<keyword evidence="3" id="KW-0812">Transmembrane</keyword>
<evidence type="ECO:0000256" key="4">
    <source>
        <dbReference type="ARBA" id="ARBA00022989"/>
    </source>
</evidence>
<dbReference type="OrthoDB" id="431980at2759"/>
<dbReference type="Proteomes" id="UP000825935">
    <property type="component" value="Chromosome 11"/>
</dbReference>
<feature type="domain" description="Mechanosensitive ion channel MscS" evidence="6">
    <location>
        <begin position="299"/>
        <end position="365"/>
    </location>
</feature>
<dbReference type="InterPro" id="IPR011014">
    <property type="entry name" value="MscS_channel_TM-2"/>
</dbReference>
<comment type="subcellular location">
    <subcellularLocation>
        <location evidence="1">Membrane</location>
        <topology evidence="1">Multi-pass membrane protein</topology>
    </subcellularLocation>
</comment>
<dbReference type="InterPro" id="IPR023408">
    <property type="entry name" value="MscS_beta-dom_sf"/>
</dbReference>
<evidence type="ECO:0000313" key="7">
    <source>
        <dbReference type="EMBL" id="KAH7424987.1"/>
    </source>
</evidence>
<dbReference type="GO" id="GO:0016020">
    <property type="term" value="C:membrane"/>
    <property type="evidence" value="ECO:0007669"/>
    <property type="project" value="UniProtKB-SubCell"/>
</dbReference>
<organism evidence="7 8">
    <name type="scientific">Ceratopteris richardii</name>
    <name type="common">Triangle waterfern</name>
    <dbReference type="NCBI Taxonomy" id="49495"/>
    <lineage>
        <taxon>Eukaryota</taxon>
        <taxon>Viridiplantae</taxon>
        <taxon>Streptophyta</taxon>
        <taxon>Embryophyta</taxon>
        <taxon>Tracheophyta</taxon>
        <taxon>Polypodiopsida</taxon>
        <taxon>Polypodiidae</taxon>
        <taxon>Polypodiales</taxon>
        <taxon>Pteridineae</taxon>
        <taxon>Pteridaceae</taxon>
        <taxon>Parkerioideae</taxon>
        <taxon>Ceratopteris</taxon>
    </lineage>
</organism>
<dbReference type="Gene3D" id="2.30.30.60">
    <property type="match status" value="1"/>
</dbReference>
<evidence type="ECO:0000256" key="5">
    <source>
        <dbReference type="ARBA" id="ARBA00023136"/>
    </source>
</evidence>
<sequence>MTISTGFTICALHAHEEIVVNIMKRNIANLSTQPHSGFSGQKLRHSKVRTKENIQVPSFLCKMQLKKDGNNLPSVPIEDDDHFLDDLSHWISKKVSENVRPLFPEDFDILNWIPDKLHSRIHSVERAAAVFVRECLVLAVVALLFARVGKFCRWLSSHSNAQNNKKQPETYYEDSVYHAMEDPLRAGLLVWQLTRSLKIIGPLFKLNLTPLMVEKVRSFGYIISITWFLFKWKGLILKHLISENEEEKPRFVALDKILSLLMYYVAGTCMGEVFGYAFRSVLAIGGISGIAVGFASKEIVGNFLAGALLFITRPFVIGDYVKAKSFEGHVQDIGFLYSKIIGFDQSPARVPNSSIMNEIIVNYSRAKCRQLSAVFLLRNEDIVLVDKIANEITDLLSKHERVDLKNGRPPLCYLKSMSPEGLELELSCCIKHKGLFAFQKAKHDILIKAAQIVTSSGACFESNVPVLLLSGNGKSPSET</sequence>
<evidence type="ECO:0000313" key="8">
    <source>
        <dbReference type="Proteomes" id="UP000825935"/>
    </source>
</evidence>
<comment type="caution">
    <text evidence="7">The sequence shown here is derived from an EMBL/GenBank/DDBJ whole genome shotgun (WGS) entry which is preliminary data.</text>
</comment>
<evidence type="ECO:0000256" key="3">
    <source>
        <dbReference type="ARBA" id="ARBA00022692"/>
    </source>
</evidence>
<dbReference type="Gene3D" id="1.10.287.1260">
    <property type="match status" value="1"/>
</dbReference>
<proteinExistence type="inferred from homology"/>
<protein>
    <recommendedName>
        <fullName evidence="6">Mechanosensitive ion channel MscS domain-containing protein</fullName>
    </recommendedName>
</protein>